<feature type="region of interest" description="Disordered" evidence="6">
    <location>
        <begin position="647"/>
        <end position="683"/>
    </location>
</feature>
<feature type="active site" description="Proton donor/acceptor" evidence="5">
    <location>
        <position position="1300"/>
    </location>
</feature>
<gene>
    <name evidence="8" type="primary">PLEST011472</name>
    <name evidence="8" type="ORF">PLESTB_001819000</name>
</gene>
<comment type="catalytic activity">
    <reaction evidence="3">
        <text>C-terminal L-alpha-aminoacyl-L-glutamyl-L-glutamyl-[tubulin] + H2O = C-terminal L-alpha-aminoacyl-L-glutamyl-[tubulin] + L-glutamate</text>
        <dbReference type="Rhea" id="RHEA:63792"/>
        <dbReference type="Rhea" id="RHEA-COMP:16435"/>
        <dbReference type="Rhea" id="RHEA-COMP:16436"/>
        <dbReference type="ChEBI" id="CHEBI:15377"/>
        <dbReference type="ChEBI" id="CHEBI:29985"/>
        <dbReference type="ChEBI" id="CHEBI:149555"/>
        <dbReference type="ChEBI" id="CHEBI:149556"/>
        <dbReference type="EC" id="3.4.17.24"/>
    </reaction>
    <physiologicalReaction direction="left-to-right" evidence="3">
        <dbReference type="Rhea" id="RHEA:63793"/>
    </physiologicalReaction>
</comment>
<feature type="region of interest" description="Disordered" evidence="6">
    <location>
        <begin position="751"/>
        <end position="776"/>
    </location>
</feature>
<dbReference type="EC" id="3.4.17.24" evidence="4"/>
<feature type="region of interest" description="Disordered" evidence="6">
    <location>
        <begin position="557"/>
        <end position="590"/>
    </location>
</feature>
<evidence type="ECO:0000256" key="5">
    <source>
        <dbReference type="PROSITE-ProRule" id="PRU01379"/>
    </source>
</evidence>
<dbReference type="PANTHER" id="PTHR12756">
    <property type="entry name" value="CYTOSOLIC CARBOXYPEPTIDASE"/>
    <property type="match status" value="1"/>
</dbReference>
<dbReference type="Gene3D" id="3.40.630.10">
    <property type="entry name" value="Zn peptidases"/>
    <property type="match status" value="2"/>
</dbReference>
<evidence type="ECO:0000256" key="3">
    <source>
        <dbReference type="ARBA" id="ARBA00024524"/>
    </source>
</evidence>
<dbReference type="SUPFAM" id="SSF48371">
    <property type="entry name" value="ARM repeat"/>
    <property type="match status" value="1"/>
</dbReference>
<feature type="region of interest" description="Disordered" evidence="6">
    <location>
        <begin position="841"/>
        <end position="876"/>
    </location>
</feature>
<dbReference type="EMBL" id="BRXU01000055">
    <property type="protein sequence ID" value="GLC61915.1"/>
    <property type="molecule type" value="Genomic_DNA"/>
</dbReference>
<dbReference type="SUPFAM" id="SSF53187">
    <property type="entry name" value="Zn-dependent exopeptidases"/>
    <property type="match status" value="1"/>
</dbReference>
<feature type="compositionally biased region" description="Low complexity" evidence="6">
    <location>
        <begin position="841"/>
        <end position="855"/>
    </location>
</feature>
<dbReference type="InterPro" id="IPR050821">
    <property type="entry name" value="Cytosolic_carboxypeptidase"/>
</dbReference>
<keyword evidence="9" id="KW-1185">Reference proteome</keyword>
<feature type="region of interest" description="Disordered" evidence="6">
    <location>
        <begin position="1223"/>
        <end position="1244"/>
    </location>
</feature>
<comment type="similarity">
    <text evidence="2 5">Belongs to the peptidase M14 family.</text>
</comment>
<feature type="compositionally biased region" description="Low complexity" evidence="6">
    <location>
        <begin position="931"/>
        <end position="966"/>
    </location>
</feature>
<organism evidence="8 9">
    <name type="scientific">Pleodorina starrii</name>
    <dbReference type="NCBI Taxonomy" id="330485"/>
    <lineage>
        <taxon>Eukaryota</taxon>
        <taxon>Viridiplantae</taxon>
        <taxon>Chlorophyta</taxon>
        <taxon>core chlorophytes</taxon>
        <taxon>Chlorophyceae</taxon>
        <taxon>CS clade</taxon>
        <taxon>Chlamydomonadales</taxon>
        <taxon>Volvocaceae</taxon>
        <taxon>Pleodorina</taxon>
    </lineage>
</organism>
<dbReference type="Proteomes" id="UP001165080">
    <property type="component" value="Unassembled WGS sequence"/>
</dbReference>
<dbReference type="InterPro" id="IPR016024">
    <property type="entry name" value="ARM-type_fold"/>
</dbReference>
<protein>
    <recommendedName>
        <fullName evidence="4">tubulin-glutamate carboxypeptidase</fullName>
        <ecNumber evidence="4">3.4.17.24</ecNumber>
    </recommendedName>
</protein>
<dbReference type="Gene3D" id="1.25.10.10">
    <property type="entry name" value="Leucine-rich Repeat Variant"/>
    <property type="match status" value="1"/>
</dbReference>
<dbReference type="InterPro" id="IPR000834">
    <property type="entry name" value="Peptidase_M14"/>
</dbReference>
<dbReference type="PROSITE" id="PS52035">
    <property type="entry name" value="PEPTIDASE_M14"/>
    <property type="match status" value="1"/>
</dbReference>
<dbReference type="OrthoDB" id="10253041at2759"/>
<dbReference type="GO" id="GO:0004181">
    <property type="term" value="F:metallocarboxypeptidase activity"/>
    <property type="evidence" value="ECO:0007669"/>
    <property type="project" value="InterPro"/>
</dbReference>
<accession>A0A9W6C1U3</accession>
<dbReference type="InterPro" id="IPR011989">
    <property type="entry name" value="ARM-like"/>
</dbReference>
<evidence type="ECO:0000256" key="6">
    <source>
        <dbReference type="SAM" id="MobiDB-lite"/>
    </source>
</evidence>
<sequence>MSGSENDVVFARLKSLQDTIKSLKPGKSDATIVAVVQEVLGFLLACSAQDVVNAAIKVLEDGIVLSPQAGTILRLEGGLKQVIKHLKAATGLAAVAGPCARILAVAAATSTVTQQALAKEKGVGALLLNACALHVKDPAISGPACEALAHIARAPKGAMQLECDSLLPVMQEMLVSYLGNWPVFGWVLKLLKNLAKYEYLQSGSTAFGGGGAAAAGGGGAAPRGASGILTCSGEGVRLLLGVARVLARIPEQRKLLKRVSRTLWLLCPHVLTPLPPLEPLVPLPLKDAPHLMVASAAETDTQRHQELFPEEYPWQQLPLPQALQLQQQQSGNNGAAAPVWQGVQTSGSITVRPTGNMPARPPSARQTSRHLAAFGGSGGASGGPVDVVSGASGGLGQSSEPFHGYGTSLDCEMMLHDLQRIANPRSLINRVAYMNTSAAGGGGGVAVGAPLPPFAPRESQPLQPTLRSTPAPPPDPTAWLAEAVARGPDSRAASGTFPELARLTLSEPAEVVPVLPTTLSTRATSSPELDPFHLPNINGEPWPRSDAGGLQAVLRTSGRFAPPSGPPGAAAGPGGGARPPSPSSVTPPLAFHSNFESGNLRCAAQVGPREYDLFLAPDLNDRSEGGNLCQWFYFAVTVPPGACSGGGWAQQGQSYRGPGPGGAGGGGGGGSGLAGGGSSGTFSPLQQQAELQASLESGSAAGGGGGGGGAPLATGLGQGPGIKMNIVNLRKKESLFSAGKRPVMCLARPADCGGDAPSTPRSRPGSAPSPTTDPGVWFRAGSHISYYPSPYRGRPTIAGEGAASRKGKKPSVAATAAAAAAAASAAGGGGSGGTGNGGVAASAGATGAATQPSGKKTTKGKGKSATTADGADGDGVSGPSITAIGPGLYCASFTLHFPVPGTYYVASCYPYTYTDLQDYLEGLQRRLAAESSSPSPASQQQRQPPLQPQLAQPQQQQQTSLPSPLLPSALLPPPPPLVRSVLCYSLTGLRVDLLTITDWSSPLEAVRQRECIFITARVHPGETCASWLMQGMLEFLCSSDPAAVTLRNSFVFKLVPMLNPDGVVNGNYRCSLAGVDLNRVWDRPVRCLYPTVYHSKRVLQQLAAAGRLALYIDIHGHSTKSDTFFYGCEPSAAALAAQGKAPPVVYASPSTRNGNGAGDGEVQTLPQSQQQQQQQVLPGCGSGAGGGAAGAAALSIQGNGYGGGGGGGVAFGSSCAGPYASATNTQTPGPASASIAPPTSGPSPRVAARLRVRMLPYLTARISSDFSFPKCSFKIRKAKLSAARVVVHRELGVAGSYTLEASLAGSSASATHFSARDYLAMGHNLCRAICELAEVDDAALLEEMNARISLPPL</sequence>
<evidence type="ECO:0000256" key="4">
    <source>
        <dbReference type="ARBA" id="ARBA00026108"/>
    </source>
</evidence>
<dbReference type="Pfam" id="PF00246">
    <property type="entry name" value="Peptidase_M14"/>
    <property type="match status" value="1"/>
</dbReference>
<dbReference type="PANTHER" id="PTHR12756:SF11">
    <property type="entry name" value="CYTOSOLIC CARBOXYPEPTIDASE 1"/>
    <property type="match status" value="1"/>
</dbReference>
<evidence type="ECO:0000313" key="8">
    <source>
        <dbReference type="EMBL" id="GLC61915.1"/>
    </source>
</evidence>
<comment type="caution">
    <text evidence="8">The sequence shown here is derived from an EMBL/GenBank/DDBJ whole genome shotgun (WGS) entry which is preliminary data.</text>
</comment>
<dbReference type="GO" id="GO:0008270">
    <property type="term" value="F:zinc ion binding"/>
    <property type="evidence" value="ECO:0007669"/>
    <property type="project" value="InterPro"/>
</dbReference>
<feature type="region of interest" description="Disordered" evidence="6">
    <location>
        <begin position="927"/>
        <end position="966"/>
    </location>
</feature>
<dbReference type="GO" id="GO:0006508">
    <property type="term" value="P:proteolysis"/>
    <property type="evidence" value="ECO:0007669"/>
    <property type="project" value="InterPro"/>
</dbReference>
<evidence type="ECO:0000259" key="7">
    <source>
        <dbReference type="PROSITE" id="PS52035"/>
    </source>
</evidence>
<evidence type="ECO:0000256" key="1">
    <source>
        <dbReference type="ARBA" id="ARBA00001947"/>
    </source>
</evidence>
<proteinExistence type="inferred from homology"/>
<feature type="region of interest" description="Disordered" evidence="6">
    <location>
        <begin position="1145"/>
        <end position="1180"/>
    </location>
</feature>
<feature type="compositionally biased region" description="Gly residues" evidence="6">
    <location>
        <begin position="658"/>
        <end position="679"/>
    </location>
</feature>
<reference evidence="8 9" key="1">
    <citation type="journal article" date="2023" name="Commun. Biol.">
        <title>Reorganization of the ancestral sex-determining regions during the evolution of trioecy in Pleodorina starrii.</title>
        <authorList>
            <person name="Takahashi K."/>
            <person name="Suzuki S."/>
            <person name="Kawai-Toyooka H."/>
            <person name="Yamamoto K."/>
            <person name="Hamaji T."/>
            <person name="Ootsuki R."/>
            <person name="Yamaguchi H."/>
            <person name="Kawachi M."/>
            <person name="Higashiyama T."/>
            <person name="Nozaki H."/>
        </authorList>
    </citation>
    <scope>NUCLEOTIDE SEQUENCE [LARGE SCALE GENOMIC DNA]</scope>
    <source>
        <strain evidence="8 9">NIES-4479</strain>
    </source>
</reference>
<dbReference type="Gene3D" id="2.60.40.3120">
    <property type="match status" value="1"/>
</dbReference>
<evidence type="ECO:0000313" key="9">
    <source>
        <dbReference type="Proteomes" id="UP001165080"/>
    </source>
</evidence>
<feature type="compositionally biased region" description="Low complexity" evidence="6">
    <location>
        <begin position="557"/>
        <end position="570"/>
    </location>
</feature>
<name>A0A9W6C1U3_9CHLO</name>
<feature type="domain" description="Peptidase M14" evidence="7">
    <location>
        <begin position="952"/>
        <end position="1333"/>
    </location>
</feature>
<evidence type="ECO:0000256" key="2">
    <source>
        <dbReference type="ARBA" id="ARBA00005988"/>
    </source>
</evidence>
<comment type="cofactor">
    <cofactor evidence="1">
        <name>Zn(2+)</name>
        <dbReference type="ChEBI" id="CHEBI:29105"/>
    </cofactor>
</comment>